<feature type="binding site" evidence="8">
    <location>
        <position position="52"/>
    </location>
    <ligand>
        <name>Zn(2+)</name>
        <dbReference type="ChEBI" id="CHEBI:29105"/>
        <label>1</label>
    </ligand>
</feature>
<comment type="similarity">
    <text evidence="1">Belongs to the peptidase M10A family.</text>
</comment>
<dbReference type="SMART" id="SM00235">
    <property type="entry name" value="ZnMc"/>
    <property type="match status" value="1"/>
</dbReference>
<reference evidence="11 12" key="1">
    <citation type="submission" date="2014-03" db="EMBL/GenBank/DDBJ databases">
        <title>Draft genome of the hookworm Oesophagostomum dentatum.</title>
        <authorList>
            <person name="Mitreva M."/>
        </authorList>
    </citation>
    <scope>NUCLEOTIDE SEQUENCE [LARGE SCALE GENOMIC DNA]</scope>
    <source>
        <strain evidence="11 12">OD-Hann</strain>
    </source>
</reference>
<organism evidence="11 12">
    <name type="scientific">Oesophagostomum dentatum</name>
    <name type="common">Nodular worm</name>
    <dbReference type="NCBI Taxonomy" id="61180"/>
    <lineage>
        <taxon>Eukaryota</taxon>
        <taxon>Metazoa</taxon>
        <taxon>Ecdysozoa</taxon>
        <taxon>Nematoda</taxon>
        <taxon>Chromadorea</taxon>
        <taxon>Rhabditida</taxon>
        <taxon>Rhabditina</taxon>
        <taxon>Rhabditomorpha</taxon>
        <taxon>Strongyloidea</taxon>
        <taxon>Strongylidae</taxon>
        <taxon>Oesophagostomum</taxon>
    </lineage>
</organism>
<feature type="binding site" evidence="8">
    <location>
        <position position="106"/>
    </location>
    <ligand>
        <name>Zn(2+)</name>
        <dbReference type="ChEBI" id="CHEBI:29105"/>
        <label>2</label>
        <note>catalytic</note>
    </ligand>
</feature>
<keyword evidence="12" id="KW-1185">Reference proteome</keyword>
<proteinExistence type="inferred from homology"/>
<evidence type="ECO:0000256" key="3">
    <source>
        <dbReference type="ARBA" id="ARBA00022723"/>
    </source>
</evidence>
<evidence type="ECO:0000313" key="11">
    <source>
        <dbReference type="EMBL" id="KHJ90844.1"/>
    </source>
</evidence>
<dbReference type="PANTHER" id="PTHR10201:SF323">
    <property type="entry name" value="MATRIX METALLOPROTEINASE-21"/>
    <property type="match status" value="1"/>
</dbReference>
<dbReference type="InterPro" id="IPR001818">
    <property type="entry name" value="Pept_M10_metallopeptidase"/>
</dbReference>
<feature type="domain" description="Peptidase metallopeptidase" evidence="10">
    <location>
        <begin position="1"/>
        <end position="149"/>
    </location>
</feature>
<gene>
    <name evidence="11" type="ORF">OESDEN_09300</name>
</gene>
<feature type="binding site" evidence="8">
    <location>
        <position position="196"/>
    </location>
    <ligand>
        <name>Ca(2+)</name>
        <dbReference type="ChEBI" id="CHEBI:29108"/>
        <label>4</label>
    </ligand>
</feature>
<dbReference type="PANTHER" id="PTHR10201">
    <property type="entry name" value="MATRIX METALLOPROTEINASE"/>
    <property type="match status" value="1"/>
</dbReference>
<dbReference type="EMBL" id="KN552603">
    <property type="protein sequence ID" value="KHJ90844.1"/>
    <property type="molecule type" value="Genomic_DNA"/>
</dbReference>
<dbReference type="PRINTS" id="PR00138">
    <property type="entry name" value="MATRIXIN"/>
</dbReference>
<evidence type="ECO:0000256" key="2">
    <source>
        <dbReference type="ARBA" id="ARBA00022670"/>
    </source>
</evidence>
<feature type="binding site" evidence="8">
    <location>
        <position position="88"/>
    </location>
    <ligand>
        <name>Zn(2+)</name>
        <dbReference type="ChEBI" id="CHEBI:29105"/>
        <label>1</label>
    </ligand>
</feature>
<dbReference type="GO" id="GO:0008270">
    <property type="term" value="F:zinc ion binding"/>
    <property type="evidence" value="ECO:0007669"/>
    <property type="project" value="InterPro"/>
</dbReference>
<evidence type="ECO:0000259" key="10">
    <source>
        <dbReference type="SMART" id="SM00235"/>
    </source>
</evidence>
<evidence type="ECO:0000256" key="7">
    <source>
        <dbReference type="PIRSR" id="PIRSR621190-1"/>
    </source>
</evidence>
<feature type="region of interest" description="Disordered" evidence="9">
    <location>
        <begin position="151"/>
        <end position="196"/>
    </location>
</feature>
<keyword evidence="8" id="KW-0106">Calcium</keyword>
<dbReference type="Pfam" id="PF00413">
    <property type="entry name" value="Peptidase_M10"/>
    <property type="match status" value="1"/>
</dbReference>
<comment type="cofactor">
    <cofactor evidence="8">
        <name>Ca(2+)</name>
        <dbReference type="ChEBI" id="CHEBI:29108"/>
    </cofactor>
    <text evidence="8">Can bind about 5 Ca(2+) ions per subunit.</text>
</comment>
<evidence type="ECO:0000256" key="4">
    <source>
        <dbReference type="ARBA" id="ARBA00022801"/>
    </source>
</evidence>
<keyword evidence="4" id="KW-0378">Hydrolase</keyword>
<feature type="binding site" evidence="8">
    <location>
        <position position="116"/>
    </location>
    <ligand>
        <name>Zn(2+)</name>
        <dbReference type="ChEBI" id="CHEBI:29105"/>
        <label>2</label>
        <note>catalytic</note>
    </ligand>
</feature>
<feature type="binding site" evidence="8">
    <location>
        <position position="125"/>
    </location>
    <ligand>
        <name>Zn(2+)</name>
        <dbReference type="ChEBI" id="CHEBI:29105"/>
        <label>2</label>
        <note>catalytic</note>
    </ligand>
</feature>
<feature type="binding site" evidence="8">
    <location>
        <position position="110"/>
    </location>
    <ligand>
        <name>Zn(2+)</name>
        <dbReference type="ChEBI" id="CHEBI:29105"/>
        <label>2</label>
        <note>catalytic</note>
    </ligand>
</feature>
<keyword evidence="2" id="KW-0645">Protease</keyword>
<feature type="binding site" evidence="8">
    <location>
        <position position="82"/>
    </location>
    <ligand>
        <name>Ca(2+)</name>
        <dbReference type="ChEBI" id="CHEBI:29108"/>
        <label>2</label>
    </ligand>
</feature>
<dbReference type="OrthoDB" id="406838at2759"/>
<dbReference type="GO" id="GO:0031012">
    <property type="term" value="C:extracellular matrix"/>
    <property type="evidence" value="ECO:0007669"/>
    <property type="project" value="InterPro"/>
</dbReference>
<accession>A0A0B1T0S8</accession>
<keyword evidence="3 8" id="KW-0479">Metal-binding</keyword>
<dbReference type="GO" id="GO:0004222">
    <property type="term" value="F:metalloendopeptidase activity"/>
    <property type="evidence" value="ECO:0007669"/>
    <property type="project" value="InterPro"/>
</dbReference>
<protein>
    <submittedName>
        <fullName evidence="11">Matrixin</fullName>
    </submittedName>
</protein>
<evidence type="ECO:0000256" key="5">
    <source>
        <dbReference type="ARBA" id="ARBA00022833"/>
    </source>
</evidence>
<dbReference type="Proteomes" id="UP000053660">
    <property type="component" value="Unassembled WGS sequence"/>
</dbReference>
<dbReference type="InterPro" id="IPR021190">
    <property type="entry name" value="Pept_M10A"/>
</dbReference>
<evidence type="ECO:0000256" key="9">
    <source>
        <dbReference type="SAM" id="MobiDB-lite"/>
    </source>
</evidence>
<dbReference type="InterPro" id="IPR024079">
    <property type="entry name" value="MetalloPept_cat_dom_sf"/>
</dbReference>
<feature type="binding site" evidence="8">
    <location>
        <position position="91"/>
    </location>
    <ligand>
        <name>Ca(2+)</name>
        <dbReference type="ChEBI" id="CHEBI:29108"/>
        <label>1</label>
    </ligand>
</feature>
<comment type="cofactor">
    <cofactor evidence="8">
        <name>Zn(2+)</name>
        <dbReference type="ChEBI" id="CHEBI:29105"/>
    </cofactor>
    <text evidence="8">Binds 2 Zn(2+) ions per subunit.</text>
</comment>
<name>A0A0B1T0S8_OESDE</name>
<keyword evidence="5 8" id="KW-0862">Zinc</keyword>
<dbReference type="AlphaFoldDB" id="A0A0B1T0S8"/>
<dbReference type="Gene3D" id="3.40.390.10">
    <property type="entry name" value="Collagenase (Catalytic Domain)"/>
    <property type="match status" value="1"/>
</dbReference>
<evidence type="ECO:0000256" key="6">
    <source>
        <dbReference type="ARBA" id="ARBA00023049"/>
    </source>
</evidence>
<feature type="binding site" evidence="8">
    <location>
        <position position="65"/>
    </location>
    <ligand>
        <name>Zn(2+)</name>
        <dbReference type="ChEBI" id="CHEBI:29105"/>
        <label>1</label>
    </ligand>
</feature>
<feature type="active site" evidence="7">
    <location>
        <position position="107"/>
    </location>
</feature>
<evidence type="ECO:0000313" key="12">
    <source>
        <dbReference type="Proteomes" id="UP000053660"/>
    </source>
</evidence>
<evidence type="ECO:0000256" key="1">
    <source>
        <dbReference type="ARBA" id="ARBA00010370"/>
    </source>
</evidence>
<dbReference type="GO" id="GO:0006508">
    <property type="term" value="P:proteolysis"/>
    <property type="evidence" value="ECO:0007669"/>
    <property type="project" value="UniProtKB-KW"/>
</dbReference>
<feature type="binding site" evidence="8">
    <location>
        <position position="60"/>
    </location>
    <ligand>
        <name>Ca(2+)</name>
        <dbReference type="ChEBI" id="CHEBI:29108"/>
        <label>3</label>
    </ligand>
</feature>
<sequence length="223" mass="25510">MDWVTSWSRRLDPGSVDLTITRALAEWQKHANLEFRRAQDPILNMRFGVGSHQCEYPFTSSVLAHAFRPNTLSFEQKDDPTNIIGDVHFNDDMPWNPELLLATTIHEVGHSLGLPHVLDDPNSVMYPVLVEGQRFTPRDIQTIQTMYGPALTRHIRPSHYPPNSTSSEGRSREVETHSEDEEDVDEIPQPCSSGADAATPYRSEFIIFKNKWLWRVLKNGEMI</sequence>
<dbReference type="SUPFAM" id="SSF55486">
    <property type="entry name" value="Metalloproteases ('zincins'), catalytic domain"/>
    <property type="match status" value="1"/>
</dbReference>
<feature type="binding site" evidence="8">
    <location>
        <position position="86"/>
    </location>
    <ligand>
        <name>Ca(2+)</name>
        <dbReference type="ChEBI" id="CHEBI:29108"/>
        <label>2</label>
    </ligand>
</feature>
<evidence type="ECO:0000256" key="8">
    <source>
        <dbReference type="PIRSR" id="PIRSR621190-2"/>
    </source>
</evidence>
<keyword evidence="6" id="KW-0482">Metalloprotease</keyword>
<dbReference type="InterPro" id="IPR006026">
    <property type="entry name" value="Peptidase_Metallo"/>
</dbReference>